<protein>
    <recommendedName>
        <fullName evidence="4">Succinate dehydrogenase</fullName>
    </recommendedName>
</protein>
<keyword evidence="3" id="KW-1185">Reference proteome</keyword>
<keyword evidence="1" id="KW-0472">Membrane</keyword>
<reference evidence="2 3" key="1">
    <citation type="submission" date="2021-12" db="EMBL/GenBank/DDBJ databases">
        <title>Discovery of the Pendulisporaceae a myxobacterial family with distinct sporulation behavior and unique specialized metabolism.</title>
        <authorList>
            <person name="Garcia R."/>
            <person name="Popoff A."/>
            <person name="Bader C.D."/>
            <person name="Loehr J."/>
            <person name="Walesch S."/>
            <person name="Walt C."/>
            <person name="Boldt J."/>
            <person name="Bunk B."/>
            <person name="Haeckl F.J.F.P.J."/>
            <person name="Gunesch A.P."/>
            <person name="Birkelbach J."/>
            <person name="Nuebel U."/>
            <person name="Pietschmann T."/>
            <person name="Bach T."/>
            <person name="Mueller R."/>
        </authorList>
    </citation>
    <scope>NUCLEOTIDE SEQUENCE [LARGE SCALE GENOMIC DNA]</scope>
    <source>
        <strain evidence="2 3">MSr12523</strain>
    </source>
</reference>
<evidence type="ECO:0000313" key="2">
    <source>
        <dbReference type="EMBL" id="WXA97144.1"/>
    </source>
</evidence>
<name>A0ABZ2KGE4_9BACT</name>
<dbReference type="RefSeq" id="WP_394847759.1">
    <property type="nucleotide sequence ID" value="NZ_CP089982.1"/>
</dbReference>
<evidence type="ECO:0008006" key="4">
    <source>
        <dbReference type="Google" id="ProtNLM"/>
    </source>
</evidence>
<feature type="transmembrane region" description="Helical" evidence="1">
    <location>
        <begin position="22"/>
        <end position="42"/>
    </location>
</feature>
<sequence length="258" mass="29047">MANKAVHLPVLNLGATLRKDKWWVGPATTFVILTGFIVYATFRAFENDYYQVGPYLSPFYSPLIPTSGWGIPLLSPAMLILPGPAGFRLTCYYYRKAYYRAFAMDPPACAVGERNRHRYNGETKLFIFQNLHRFALYVALLFLVILWHDVYKALWFRVPGSDETTFGIGVGTLVLALNTTLLSGYTFSCHSLRHLVGGSVDSYSTAAFGQLRHTLWRGVSRLNQNHMLFAWTSLFAVAGADVYVRLVAMGVIQDVRIL</sequence>
<organism evidence="2 3">
    <name type="scientific">Pendulispora brunnea</name>
    <dbReference type="NCBI Taxonomy" id="2905690"/>
    <lineage>
        <taxon>Bacteria</taxon>
        <taxon>Pseudomonadati</taxon>
        <taxon>Myxococcota</taxon>
        <taxon>Myxococcia</taxon>
        <taxon>Myxococcales</taxon>
        <taxon>Sorangiineae</taxon>
        <taxon>Pendulisporaceae</taxon>
        <taxon>Pendulispora</taxon>
    </lineage>
</organism>
<dbReference type="EMBL" id="CP089982">
    <property type="protein sequence ID" value="WXA97144.1"/>
    <property type="molecule type" value="Genomic_DNA"/>
</dbReference>
<feature type="transmembrane region" description="Helical" evidence="1">
    <location>
        <begin position="166"/>
        <end position="187"/>
    </location>
</feature>
<dbReference type="Proteomes" id="UP001379533">
    <property type="component" value="Chromosome"/>
</dbReference>
<evidence type="ECO:0000256" key="1">
    <source>
        <dbReference type="SAM" id="Phobius"/>
    </source>
</evidence>
<feature type="transmembrane region" description="Helical" evidence="1">
    <location>
        <begin position="228"/>
        <end position="252"/>
    </location>
</feature>
<proteinExistence type="predicted"/>
<keyword evidence="1" id="KW-1133">Transmembrane helix</keyword>
<accession>A0ABZ2KGE4</accession>
<feature type="transmembrane region" description="Helical" evidence="1">
    <location>
        <begin position="134"/>
        <end position="154"/>
    </location>
</feature>
<keyword evidence="1" id="KW-0812">Transmembrane</keyword>
<evidence type="ECO:0000313" key="3">
    <source>
        <dbReference type="Proteomes" id="UP001379533"/>
    </source>
</evidence>
<feature type="transmembrane region" description="Helical" evidence="1">
    <location>
        <begin position="69"/>
        <end position="94"/>
    </location>
</feature>
<gene>
    <name evidence="2" type="ORF">LZC95_09885</name>
</gene>